<organism evidence="5 6">
    <name type="scientific">Metabacillus halosaccharovorans</name>
    <dbReference type="NCBI Taxonomy" id="930124"/>
    <lineage>
        <taxon>Bacteria</taxon>
        <taxon>Bacillati</taxon>
        <taxon>Bacillota</taxon>
        <taxon>Bacilli</taxon>
        <taxon>Bacillales</taxon>
        <taxon>Bacillaceae</taxon>
        <taxon>Metabacillus</taxon>
    </lineage>
</organism>
<feature type="domain" description="HTH tetR-type" evidence="4">
    <location>
        <begin position="1"/>
        <end position="60"/>
    </location>
</feature>
<evidence type="ECO:0000313" key="5">
    <source>
        <dbReference type="EMBL" id="MCV9886800.1"/>
    </source>
</evidence>
<keyword evidence="2 3" id="KW-0238">DNA-binding</keyword>
<dbReference type="PROSITE" id="PS50977">
    <property type="entry name" value="HTH_TETR_2"/>
    <property type="match status" value="1"/>
</dbReference>
<dbReference type="Proteomes" id="UP001526147">
    <property type="component" value="Unassembled WGS sequence"/>
</dbReference>
<protein>
    <submittedName>
        <fullName evidence="5">TetR/AcrR family transcriptional regulator</fullName>
    </submittedName>
</protein>
<dbReference type="InterPro" id="IPR001647">
    <property type="entry name" value="HTH_TetR"/>
</dbReference>
<dbReference type="PANTHER" id="PTHR43479">
    <property type="entry name" value="ACREF/ENVCD OPERON REPRESSOR-RELATED"/>
    <property type="match status" value="1"/>
</dbReference>
<dbReference type="EMBL" id="JAOYEY010000043">
    <property type="protein sequence ID" value="MCV9886800.1"/>
    <property type="molecule type" value="Genomic_DNA"/>
</dbReference>
<accession>A0ABT3DIB3</accession>
<dbReference type="InterPro" id="IPR009057">
    <property type="entry name" value="Homeodomain-like_sf"/>
</dbReference>
<comment type="caution">
    <text evidence="5">The sequence shown here is derived from an EMBL/GenBank/DDBJ whole genome shotgun (WGS) entry which is preliminary data.</text>
</comment>
<dbReference type="PRINTS" id="PR00455">
    <property type="entry name" value="HTHTETR"/>
</dbReference>
<evidence type="ECO:0000256" key="1">
    <source>
        <dbReference type="ARBA" id="ARBA00022491"/>
    </source>
</evidence>
<keyword evidence="1" id="KW-0678">Repressor</keyword>
<dbReference type="Gene3D" id="1.10.357.10">
    <property type="entry name" value="Tetracycline Repressor, domain 2"/>
    <property type="match status" value="1"/>
</dbReference>
<feature type="DNA-binding region" description="H-T-H motif" evidence="3">
    <location>
        <begin position="23"/>
        <end position="42"/>
    </location>
</feature>
<evidence type="ECO:0000256" key="2">
    <source>
        <dbReference type="ARBA" id="ARBA00023125"/>
    </source>
</evidence>
<dbReference type="RefSeq" id="WP_264143339.1">
    <property type="nucleotide sequence ID" value="NZ_JAOYEY010000043.1"/>
</dbReference>
<dbReference type="Pfam" id="PF00440">
    <property type="entry name" value="TetR_N"/>
    <property type="match status" value="1"/>
</dbReference>
<dbReference type="SUPFAM" id="SSF46689">
    <property type="entry name" value="Homeodomain-like"/>
    <property type="match status" value="1"/>
</dbReference>
<name>A0ABT3DIB3_9BACI</name>
<evidence type="ECO:0000313" key="6">
    <source>
        <dbReference type="Proteomes" id="UP001526147"/>
    </source>
</evidence>
<keyword evidence="6" id="KW-1185">Reference proteome</keyword>
<evidence type="ECO:0000259" key="4">
    <source>
        <dbReference type="PROSITE" id="PS50977"/>
    </source>
</evidence>
<gene>
    <name evidence="5" type="ORF">OIH86_14270</name>
</gene>
<dbReference type="InterPro" id="IPR050624">
    <property type="entry name" value="HTH-type_Tx_Regulator"/>
</dbReference>
<dbReference type="PANTHER" id="PTHR43479:SF11">
    <property type="entry name" value="ACREF_ENVCD OPERON REPRESSOR-RELATED"/>
    <property type="match status" value="1"/>
</dbReference>
<dbReference type="Gene3D" id="1.10.10.60">
    <property type="entry name" value="Homeodomain-like"/>
    <property type="match status" value="1"/>
</dbReference>
<evidence type="ECO:0000256" key="3">
    <source>
        <dbReference type="PROSITE-ProRule" id="PRU00335"/>
    </source>
</evidence>
<reference evidence="5 6" key="1">
    <citation type="submission" date="2022-10" db="EMBL/GenBank/DDBJ databases">
        <title>Draft genome assembly of moderately radiation resistant bacterium Metabacillus halosaccharovorans.</title>
        <authorList>
            <person name="Pal S."/>
            <person name="Gopinathan A."/>
        </authorList>
    </citation>
    <scope>NUCLEOTIDE SEQUENCE [LARGE SCALE GENOMIC DNA]</scope>
    <source>
        <strain evidence="5 6">VITHBRA001</strain>
    </source>
</reference>
<sequence length="197" mass="23146">MSASNIKKAALIQFAKNGYDGTSLATIAKDVGIKKQSIYAHFAGKDELYFTILEEVIIDEKQYLQDYFSSYHTLSLHDKLFQFLSDYGKRYETHPSTMFLLRNAFLPPSHLYEQMMEKVYQYLDGIELLLFQYLEAQRTAFQVSVEEVAISYIALIDSLQIELLYSGRDRFQRRLHASWNIFWRGITVQKEEEHKNE</sequence>
<proteinExistence type="predicted"/>